<name>A0A0E2B7G8_BACFG</name>
<accession>A0A0E2B7G8</accession>
<reference evidence="1 2" key="1">
    <citation type="submission" date="2012-02" db="EMBL/GenBank/DDBJ databases">
        <title>The Genome Sequence of Bacteroides fragilis CL07T12C05.</title>
        <authorList>
            <consortium name="The Broad Institute Genome Sequencing Platform"/>
            <person name="Earl A."/>
            <person name="Ward D."/>
            <person name="Feldgarden M."/>
            <person name="Gevers D."/>
            <person name="Zitomersky N.L."/>
            <person name="Coyne M.J."/>
            <person name="Comstock L.E."/>
            <person name="Young S.K."/>
            <person name="Zeng Q."/>
            <person name="Gargeya S."/>
            <person name="Fitzgerald M."/>
            <person name="Haas B."/>
            <person name="Abouelleil A."/>
            <person name="Alvarado L."/>
            <person name="Arachchi H.M."/>
            <person name="Berlin A."/>
            <person name="Chapman S.B."/>
            <person name="Gearin G."/>
            <person name="Goldberg J."/>
            <person name="Griggs A."/>
            <person name="Gujja S."/>
            <person name="Hansen M."/>
            <person name="Heiman D."/>
            <person name="Howarth C."/>
            <person name="Larimer J."/>
            <person name="Lui A."/>
            <person name="MacDonald P.J.P."/>
            <person name="McCowen C."/>
            <person name="Montmayeur A."/>
            <person name="Murphy C."/>
            <person name="Neiman D."/>
            <person name="Pearson M."/>
            <person name="Priest M."/>
            <person name="Roberts A."/>
            <person name="Saif S."/>
            <person name="Shea T."/>
            <person name="Sisk P."/>
            <person name="Stolte C."/>
            <person name="Sykes S."/>
            <person name="Wortman J."/>
            <person name="Nusbaum C."/>
            <person name="Birren B."/>
        </authorList>
    </citation>
    <scope>NUCLEOTIDE SEQUENCE [LARGE SCALE GENOMIC DNA]</scope>
    <source>
        <strain evidence="1 2">CL07T12C05</strain>
    </source>
</reference>
<dbReference type="Proteomes" id="UP000003879">
    <property type="component" value="Unassembled WGS sequence"/>
</dbReference>
<dbReference type="AlphaFoldDB" id="A0A0E2B7G8"/>
<organism evidence="1 2">
    <name type="scientific">Bacteroides fragilis CL07T12C05</name>
    <dbReference type="NCBI Taxonomy" id="997883"/>
    <lineage>
        <taxon>Bacteria</taxon>
        <taxon>Pseudomonadati</taxon>
        <taxon>Bacteroidota</taxon>
        <taxon>Bacteroidia</taxon>
        <taxon>Bacteroidales</taxon>
        <taxon>Bacteroidaceae</taxon>
        <taxon>Bacteroides</taxon>
    </lineage>
</organism>
<proteinExistence type="predicted"/>
<protein>
    <submittedName>
        <fullName evidence="1">Uncharacterized protein</fullName>
    </submittedName>
</protein>
<evidence type="ECO:0000313" key="1">
    <source>
        <dbReference type="EMBL" id="EIZ00194.1"/>
    </source>
</evidence>
<comment type="caution">
    <text evidence="1">The sequence shown here is derived from an EMBL/GenBank/DDBJ whole genome shotgun (WGS) entry which is preliminary data.</text>
</comment>
<gene>
    <name evidence="1" type="ORF">HMPREF1056_00342</name>
</gene>
<dbReference type="HOGENOM" id="CLU_3402054_0_0_10"/>
<sequence>MEEKETFGIPSSKIYRNGEVLDLGNIPYFF</sequence>
<dbReference type="EMBL" id="AGXN01000003">
    <property type="protein sequence ID" value="EIZ00194.1"/>
    <property type="molecule type" value="Genomic_DNA"/>
</dbReference>
<evidence type="ECO:0000313" key="2">
    <source>
        <dbReference type="Proteomes" id="UP000003879"/>
    </source>
</evidence>